<dbReference type="GeneID" id="26516976"/>
<sequence>MVKFPGSDYQFFFRFSKIDSVRAYSELGIRRFWLKTQADAIFWNKNRKILNNQWDEIIDCRTLPSGKDNPKYCDTQVPLLRKNGEVEQIGVWSIANHDENALYVACAKFKTVIINYDVHNKTWGRLYFTRYAEKQRWVYDARNLFPEVRFLFFGVMQFDSAYNFGMDGQICAFVPTMIVRAFRPDGSKTVYERQRRTVSLEEILGQWKYLLDDHPNKDINWYLYKMILLTPEFQKEFHSEKNRQIGVFNPWDFSDADYFYGYIFRNSKDRLEKRRPDSMIRRKANGEPYGPGRIAGHLQVKDVFSKKMAFDDGVFCDRCTLNYCCLLYTKGGACRVPNTKGSNFAKKFSSGNAQDILDGMGKLLERKATILDKRLEVAEKDNESLTKEDLSMMNSLFKDATQLAKLRDPALARPQLAIQVNNNNQLGHGESDKQMEITERDYSNAVRELEAAGLDRDHITPDMVEHFIKVGEIVEADQPQLGMSDSSQFDVTEAEIVDYEYAVNAPEEKKPEPEPEITNLDSGGPVIEGDVEESPVLTGIEEVF</sequence>
<dbReference type="RefSeq" id="YP_009188569.1">
    <property type="nucleotide sequence ID" value="NC_028668.1"/>
</dbReference>
<organism evidence="2 3">
    <name type="scientific">Gordonia phage GMA3</name>
    <dbReference type="NCBI Taxonomy" id="1647284"/>
    <lineage>
        <taxon>Viruses</taxon>
        <taxon>Duplodnaviria</taxon>
        <taxon>Heunggongvirae</taxon>
        <taxon>Uroviricota</taxon>
        <taxon>Caudoviricetes</taxon>
        <taxon>Gamtrevirus</taxon>
        <taxon>Gamtrevirus GMA3</taxon>
    </lineage>
</organism>
<name>A0A0K0NKT7_9CAUD</name>
<evidence type="ECO:0000256" key="1">
    <source>
        <dbReference type="SAM" id="MobiDB-lite"/>
    </source>
</evidence>
<evidence type="ECO:0000313" key="2">
    <source>
        <dbReference type="EMBL" id="AKL88178.1"/>
    </source>
</evidence>
<dbReference type="Proteomes" id="UP000204451">
    <property type="component" value="Segment"/>
</dbReference>
<feature type="region of interest" description="Disordered" evidence="1">
    <location>
        <begin position="505"/>
        <end position="530"/>
    </location>
</feature>
<protein>
    <submittedName>
        <fullName evidence="2">Putative small terminase subunit</fullName>
    </submittedName>
</protein>
<proteinExistence type="predicted"/>
<keyword evidence="3" id="KW-1185">Reference proteome</keyword>
<accession>A0A0K0NKT7</accession>
<dbReference type="EMBL" id="KR063279">
    <property type="protein sequence ID" value="AKL88178.1"/>
    <property type="molecule type" value="Genomic_DNA"/>
</dbReference>
<dbReference type="OrthoDB" id="10591at10239"/>
<evidence type="ECO:0000313" key="3">
    <source>
        <dbReference type="Proteomes" id="UP000204451"/>
    </source>
</evidence>
<reference evidence="2 3" key="1">
    <citation type="journal article" date="2015" name="PLoS ONE">
        <title>Lysis to Kill: Evaluation of the Lytic Abilities, and Genomics of Nine Bacteriophages Infective for Gordonia spp. and Their Potential Use in Activated Sludge Foam Biocontrol.</title>
        <authorList>
            <person name="Dyson Z.A."/>
            <person name="Tucci J."/>
            <person name="Seviour R.J."/>
            <person name="Petrovski S."/>
        </authorList>
    </citation>
    <scope>NUCLEOTIDE SEQUENCE [LARGE SCALE GENOMIC DNA]</scope>
</reference>
<gene>
    <name evidence="2" type="ORF">GMA3_1</name>
</gene>
<dbReference type="KEGG" id="vg:26516976"/>